<dbReference type="InterPro" id="IPR006869">
    <property type="entry name" value="DUF547"/>
</dbReference>
<dbReference type="PANTHER" id="PTHR34386">
    <property type="entry name" value="GLUTAREDOXIN"/>
    <property type="match status" value="1"/>
</dbReference>
<name>A0A2D0NJ35_FLAN2</name>
<feature type="compositionally biased region" description="Basic and acidic residues" evidence="1">
    <location>
        <begin position="86"/>
        <end position="102"/>
    </location>
</feature>
<dbReference type="GO" id="GO:0045454">
    <property type="term" value="P:cell redox homeostasis"/>
    <property type="evidence" value="ECO:0007669"/>
    <property type="project" value="TreeGrafter"/>
</dbReference>
<accession>A0A2D0NJ35</accession>
<organism evidence="4 5">
    <name type="scientific">Flavilitoribacter nigricans (strain ATCC 23147 / DSM 23189 / NBRC 102662 / NCIMB 1420 / SS-2)</name>
    <name type="common">Lewinella nigricans</name>
    <dbReference type="NCBI Taxonomy" id="1122177"/>
    <lineage>
        <taxon>Bacteria</taxon>
        <taxon>Pseudomonadati</taxon>
        <taxon>Bacteroidota</taxon>
        <taxon>Saprospiria</taxon>
        <taxon>Saprospirales</taxon>
        <taxon>Lewinellaceae</taxon>
        <taxon>Flavilitoribacter</taxon>
    </lineage>
</organism>
<evidence type="ECO:0000313" key="4">
    <source>
        <dbReference type="EMBL" id="PHN08515.1"/>
    </source>
</evidence>
<dbReference type="Proteomes" id="UP000223913">
    <property type="component" value="Unassembled WGS sequence"/>
</dbReference>
<comment type="caution">
    <text evidence="4">The sequence shown here is derived from an EMBL/GenBank/DDBJ whole genome shotgun (WGS) entry which is preliminary data.</text>
</comment>
<feature type="domain" description="DUF547" evidence="3">
    <location>
        <begin position="202"/>
        <end position="310"/>
    </location>
</feature>
<dbReference type="OrthoDB" id="526867at2"/>
<dbReference type="InterPro" id="IPR051548">
    <property type="entry name" value="Grx-like_ET"/>
</dbReference>
<evidence type="ECO:0000256" key="2">
    <source>
        <dbReference type="SAM" id="SignalP"/>
    </source>
</evidence>
<feature type="region of interest" description="Disordered" evidence="1">
    <location>
        <begin position="42"/>
        <end position="157"/>
    </location>
</feature>
<protein>
    <recommendedName>
        <fullName evidence="3">DUF547 domain-containing protein</fullName>
    </recommendedName>
</protein>
<evidence type="ECO:0000256" key="1">
    <source>
        <dbReference type="SAM" id="MobiDB-lite"/>
    </source>
</evidence>
<proteinExistence type="predicted"/>
<feature type="signal peptide" evidence="2">
    <location>
        <begin position="1"/>
        <end position="23"/>
    </location>
</feature>
<dbReference type="Pfam" id="PF04784">
    <property type="entry name" value="DUF547"/>
    <property type="match status" value="1"/>
</dbReference>
<reference evidence="4 5" key="1">
    <citation type="submission" date="2017-10" db="EMBL/GenBank/DDBJ databases">
        <title>The draft genome sequence of Lewinella nigricans NBRC 102662.</title>
        <authorList>
            <person name="Wang K."/>
        </authorList>
    </citation>
    <scope>NUCLEOTIDE SEQUENCE [LARGE SCALE GENOMIC DNA]</scope>
    <source>
        <strain evidence="4 5">NBRC 102662</strain>
    </source>
</reference>
<gene>
    <name evidence="4" type="ORF">CRP01_00975</name>
</gene>
<evidence type="ECO:0000259" key="3">
    <source>
        <dbReference type="Pfam" id="PF04784"/>
    </source>
</evidence>
<dbReference type="EMBL" id="PDUD01000001">
    <property type="protein sequence ID" value="PHN08515.1"/>
    <property type="molecule type" value="Genomic_DNA"/>
</dbReference>
<dbReference type="PANTHER" id="PTHR34386:SF1">
    <property type="entry name" value="GLUTAREDOXIN-LIKE PROTEIN NRDH"/>
    <property type="match status" value="1"/>
</dbReference>
<feature type="chain" id="PRO_5013197775" description="DUF547 domain-containing protein" evidence="2">
    <location>
        <begin position="24"/>
        <end position="368"/>
    </location>
</feature>
<keyword evidence="2" id="KW-0732">Signal</keyword>
<feature type="compositionally biased region" description="Low complexity" evidence="1">
    <location>
        <begin position="43"/>
        <end position="62"/>
    </location>
</feature>
<sequence length="368" mass="40803">MRFLIVALLCVYLFQLTACGGNADHRQTAEVEPDDIVSTAVSPAPETAAAEQPETAETVEATSTPSDTQAKPVKISQKRQLNEAPKTPKADDAAVKAADEQKASTTESVEPAATPAETPKQPEEPEATVAEKAATEQSDTAEPGPVEKPAPVKATGADHSQWDALLKQYVSATGKVNYAGFKQDKTKLQAYLDELAANPVQDSWSRTEKMAYWINVYNAFTIKLIVDNYPVTSITKLHNGKPWDVKWIKLGSKTYSLNEVENDILRPKYKDARIHFAVNCAAKSCPPLLNRAWTKDNLETYLDKQTKAFINNSKYNTLSARKAEVSKIFEWYAADFGQLIEFLNKYSETRINNGATVNYKEYDWALNN</sequence>
<dbReference type="AlphaFoldDB" id="A0A2D0NJ35"/>
<evidence type="ECO:0000313" key="5">
    <source>
        <dbReference type="Proteomes" id="UP000223913"/>
    </source>
</evidence>
<keyword evidence="5" id="KW-1185">Reference proteome</keyword>
<dbReference type="GO" id="GO:0009055">
    <property type="term" value="F:electron transfer activity"/>
    <property type="evidence" value="ECO:0007669"/>
    <property type="project" value="TreeGrafter"/>
</dbReference>
<dbReference type="RefSeq" id="WP_099148106.1">
    <property type="nucleotide sequence ID" value="NZ_PDUD01000001.1"/>
</dbReference>